<evidence type="ECO:0008006" key="5">
    <source>
        <dbReference type="Google" id="ProtNLM"/>
    </source>
</evidence>
<dbReference type="RefSeq" id="WP_189148104.1">
    <property type="nucleotide sequence ID" value="NZ_BAABER010000020.1"/>
</dbReference>
<protein>
    <recommendedName>
        <fullName evidence="5">SH3b domain-containing protein</fullName>
    </recommendedName>
</protein>
<reference evidence="3" key="1">
    <citation type="journal article" date="2014" name="Int. J. Syst. Evol. Microbiol.">
        <title>Complete genome sequence of Corynebacterium casei LMG S-19264T (=DSM 44701T), isolated from a smear-ripened cheese.</title>
        <authorList>
            <consortium name="US DOE Joint Genome Institute (JGI-PGF)"/>
            <person name="Walter F."/>
            <person name="Albersmeier A."/>
            <person name="Kalinowski J."/>
            <person name="Ruckert C."/>
        </authorList>
    </citation>
    <scope>NUCLEOTIDE SEQUENCE</scope>
    <source>
        <strain evidence="3">CGMCC 4.7272</strain>
    </source>
</reference>
<dbReference type="EMBL" id="BMMU01000009">
    <property type="protein sequence ID" value="GGJ33873.1"/>
    <property type="molecule type" value="Genomic_DNA"/>
</dbReference>
<sequence>MKRRIAALVPALAAVAIAVPLSIATPAAAHASCGTTVSDKDSGSWGKRANGANERSGSSTSCTVKGIAYNTQTLDYHCWTVGNDDYTWTYLRNDSTGITGWVRDDLLSDGGSSVYCGF</sequence>
<reference evidence="3" key="2">
    <citation type="submission" date="2020-09" db="EMBL/GenBank/DDBJ databases">
        <authorList>
            <person name="Sun Q."/>
            <person name="Zhou Y."/>
        </authorList>
    </citation>
    <scope>NUCLEOTIDE SEQUENCE</scope>
    <source>
        <strain evidence="3">CGMCC 4.7272</strain>
    </source>
</reference>
<evidence type="ECO:0000313" key="4">
    <source>
        <dbReference type="Proteomes" id="UP000625682"/>
    </source>
</evidence>
<feature type="signal peptide" evidence="2">
    <location>
        <begin position="1"/>
        <end position="31"/>
    </location>
</feature>
<dbReference type="Proteomes" id="UP000625682">
    <property type="component" value="Unassembled WGS sequence"/>
</dbReference>
<keyword evidence="2" id="KW-0732">Signal</keyword>
<gene>
    <name evidence="3" type="ORF">GCM10012282_33180</name>
</gene>
<name>A0A917NVZ9_9ACTN</name>
<feature type="region of interest" description="Disordered" evidence="1">
    <location>
        <begin position="33"/>
        <end position="60"/>
    </location>
</feature>
<comment type="caution">
    <text evidence="3">The sequence shown here is derived from an EMBL/GenBank/DDBJ whole genome shotgun (WGS) entry which is preliminary data.</text>
</comment>
<organism evidence="3 4">
    <name type="scientific">Streptomyces lacrimifluminis</name>
    <dbReference type="NCBI Taxonomy" id="1500077"/>
    <lineage>
        <taxon>Bacteria</taxon>
        <taxon>Bacillati</taxon>
        <taxon>Actinomycetota</taxon>
        <taxon>Actinomycetes</taxon>
        <taxon>Kitasatosporales</taxon>
        <taxon>Streptomycetaceae</taxon>
        <taxon>Streptomyces</taxon>
    </lineage>
</organism>
<accession>A0A917NVZ9</accession>
<evidence type="ECO:0000256" key="1">
    <source>
        <dbReference type="SAM" id="MobiDB-lite"/>
    </source>
</evidence>
<keyword evidence="4" id="KW-1185">Reference proteome</keyword>
<evidence type="ECO:0000313" key="3">
    <source>
        <dbReference type="EMBL" id="GGJ33873.1"/>
    </source>
</evidence>
<feature type="chain" id="PRO_5036700030" description="SH3b domain-containing protein" evidence="2">
    <location>
        <begin position="32"/>
        <end position="118"/>
    </location>
</feature>
<proteinExistence type="predicted"/>
<dbReference type="AlphaFoldDB" id="A0A917NVZ9"/>
<evidence type="ECO:0000256" key="2">
    <source>
        <dbReference type="SAM" id="SignalP"/>
    </source>
</evidence>